<dbReference type="Proteomes" id="UP001500298">
    <property type="component" value="Unassembled WGS sequence"/>
</dbReference>
<evidence type="ECO:0000256" key="2">
    <source>
        <dbReference type="SAM" id="Phobius"/>
    </source>
</evidence>
<dbReference type="SMART" id="SM00028">
    <property type="entry name" value="TPR"/>
    <property type="match status" value="5"/>
</dbReference>
<dbReference type="InterPro" id="IPR011990">
    <property type="entry name" value="TPR-like_helical_dom_sf"/>
</dbReference>
<gene>
    <name evidence="3" type="ORF">GCM10023331_01450</name>
</gene>
<sequence length="564" mass="65716">MKIRNNLTRHLHVNTQVFLYCSLLFIFISNKGICNYDTVNKGTFFEKNIKNKPIDLIEIIQLADQVKFSSPDSALNLYTQAYQQAYISKDSTSLVSALVGRAQLQAHHGQFGDAYDDYWNALFIADATNNNSLRVLVYHGLGWLYSFYEREELSKNYFNQAIQLLKADESIQRLLLVDNYYALATLARKKQNTALARTYLDSCLQVKKKYPNIQNDNSFINAEFGYNAYIDGHYQQALTTLIPLEQFFTETSPSYLVIYHYFMGLIHRKLGQSKSAEISLKKALKESKLYKSHADLIPLIYEELSQLFLASNKNKEAYAMLIQAKQFNESFYGSRNSKNQKILEIKDLYRKEKQRQKELIQQQELERLTQENHLNYLRALILYVALAAIILVSFFIYRNIRNKHKAKQMLLIQKQKLEEEKMQEVLEVKNKELTASVLQIIQHEETLADIKKSLAEQIKKPDSQKLNKLSKRINLNTDLNWKEFEARFIEVNGNFYKELNQRFPDLTQGDQKICALIKLNFDSKGMARLLGISTESVHTTRYRIRKKLGLSRTDNLEEFISQIG</sequence>
<keyword evidence="2" id="KW-0472">Membrane</keyword>
<dbReference type="InterPro" id="IPR019734">
    <property type="entry name" value="TPR_rpt"/>
</dbReference>
<evidence type="ECO:0008006" key="5">
    <source>
        <dbReference type="Google" id="ProtNLM"/>
    </source>
</evidence>
<dbReference type="EMBL" id="BAABJX010000004">
    <property type="protein sequence ID" value="GAA4820827.1"/>
    <property type="molecule type" value="Genomic_DNA"/>
</dbReference>
<feature type="transmembrane region" description="Helical" evidence="2">
    <location>
        <begin position="376"/>
        <end position="397"/>
    </location>
</feature>
<protein>
    <recommendedName>
        <fullName evidence="5">HTH luxR-type domain-containing protein</fullName>
    </recommendedName>
</protein>
<feature type="coiled-coil region" evidence="1">
    <location>
        <begin position="400"/>
        <end position="434"/>
    </location>
</feature>
<dbReference type="Gene3D" id="1.25.40.10">
    <property type="entry name" value="Tetratricopeptide repeat domain"/>
    <property type="match status" value="2"/>
</dbReference>
<name>A0ABP9CY13_9BACT</name>
<dbReference type="Gene3D" id="1.10.10.10">
    <property type="entry name" value="Winged helix-like DNA-binding domain superfamily/Winged helix DNA-binding domain"/>
    <property type="match status" value="1"/>
</dbReference>
<dbReference type="InterPro" id="IPR016032">
    <property type="entry name" value="Sig_transdc_resp-reg_C-effctor"/>
</dbReference>
<keyword evidence="4" id="KW-1185">Reference proteome</keyword>
<keyword evidence="2" id="KW-0812">Transmembrane</keyword>
<organism evidence="3 4">
    <name type="scientific">Algivirga pacifica</name>
    <dbReference type="NCBI Taxonomy" id="1162670"/>
    <lineage>
        <taxon>Bacteria</taxon>
        <taxon>Pseudomonadati</taxon>
        <taxon>Bacteroidota</taxon>
        <taxon>Cytophagia</taxon>
        <taxon>Cytophagales</taxon>
        <taxon>Flammeovirgaceae</taxon>
        <taxon>Algivirga</taxon>
    </lineage>
</organism>
<accession>A0ABP9CY13</accession>
<comment type="caution">
    <text evidence="3">The sequence shown here is derived from an EMBL/GenBank/DDBJ whole genome shotgun (WGS) entry which is preliminary data.</text>
</comment>
<dbReference type="SUPFAM" id="SSF48452">
    <property type="entry name" value="TPR-like"/>
    <property type="match status" value="1"/>
</dbReference>
<evidence type="ECO:0000256" key="1">
    <source>
        <dbReference type="SAM" id="Coils"/>
    </source>
</evidence>
<keyword evidence="2" id="KW-1133">Transmembrane helix</keyword>
<dbReference type="Pfam" id="PF13181">
    <property type="entry name" value="TPR_8"/>
    <property type="match status" value="2"/>
</dbReference>
<dbReference type="SUPFAM" id="SSF46894">
    <property type="entry name" value="C-terminal effector domain of the bipartite response regulators"/>
    <property type="match status" value="1"/>
</dbReference>
<dbReference type="InterPro" id="IPR036388">
    <property type="entry name" value="WH-like_DNA-bd_sf"/>
</dbReference>
<keyword evidence="1" id="KW-0175">Coiled coil</keyword>
<reference evidence="4" key="1">
    <citation type="journal article" date="2019" name="Int. J. Syst. Evol. Microbiol.">
        <title>The Global Catalogue of Microorganisms (GCM) 10K type strain sequencing project: providing services to taxonomists for standard genome sequencing and annotation.</title>
        <authorList>
            <consortium name="The Broad Institute Genomics Platform"/>
            <consortium name="The Broad Institute Genome Sequencing Center for Infectious Disease"/>
            <person name="Wu L."/>
            <person name="Ma J."/>
        </authorList>
    </citation>
    <scope>NUCLEOTIDE SEQUENCE [LARGE SCALE GENOMIC DNA]</scope>
    <source>
        <strain evidence="4">JCM 18326</strain>
    </source>
</reference>
<proteinExistence type="predicted"/>
<evidence type="ECO:0000313" key="4">
    <source>
        <dbReference type="Proteomes" id="UP001500298"/>
    </source>
</evidence>
<evidence type="ECO:0000313" key="3">
    <source>
        <dbReference type="EMBL" id="GAA4820827.1"/>
    </source>
</evidence>